<organism evidence="3 4">
    <name type="scientific">Eubacterium maltosivorans</name>
    <dbReference type="NCBI Taxonomy" id="2041044"/>
    <lineage>
        <taxon>Bacteria</taxon>
        <taxon>Bacillati</taxon>
        <taxon>Bacillota</taxon>
        <taxon>Clostridia</taxon>
        <taxon>Eubacteriales</taxon>
        <taxon>Eubacteriaceae</taxon>
        <taxon>Eubacterium</taxon>
    </lineage>
</organism>
<evidence type="ECO:0008006" key="5">
    <source>
        <dbReference type="Google" id="ProtNLM"/>
    </source>
</evidence>
<dbReference type="KEGG" id="emt:CPZ25_010965"/>
<keyword evidence="4" id="KW-1185">Reference proteome</keyword>
<dbReference type="SUPFAM" id="SSF53067">
    <property type="entry name" value="Actin-like ATPase domain"/>
    <property type="match status" value="1"/>
</dbReference>
<reference evidence="3 4" key="1">
    <citation type="submission" date="2018-05" db="EMBL/GenBank/DDBJ databases">
        <title>Genome comparison of Eubacterium sp.</title>
        <authorList>
            <person name="Feng Y."/>
            <person name="Sanchez-Andrea I."/>
            <person name="Stams A.J.M."/>
            <person name="De Vos W.M."/>
        </authorList>
    </citation>
    <scope>NUCLEOTIDE SEQUENCE [LARGE SCALE GENOMIC DNA]</scope>
    <source>
        <strain evidence="3 4">YI</strain>
    </source>
</reference>
<dbReference type="RefSeq" id="WP_096918613.1">
    <property type="nucleotide sequence ID" value="NZ_CP029487.1"/>
</dbReference>
<dbReference type="AlphaFoldDB" id="A0A4V1GM27"/>
<evidence type="ECO:0000256" key="2">
    <source>
        <dbReference type="SAM" id="Phobius"/>
    </source>
</evidence>
<feature type="region of interest" description="Disordered" evidence="1">
    <location>
        <begin position="472"/>
        <end position="491"/>
    </location>
</feature>
<evidence type="ECO:0000256" key="1">
    <source>
        <dbReference type="SAM" id="MobiDB-lite"/>
    </source>
</evidence>
<sequence>MQTTIYLGSDAIQILQGDVRSGKLSISKHLTVEMGPGAMINGVITNEDMLLDAIDQADEEGDIDFHNTNLVINSSLIVNKNVAVPKMTPKELTALSHHEFEDATNFENLIIDYSGIRGKQGTNMLCCAVEREVLESYIRLFETAGIKLRRIDTALNATINYVEATSEYDSQTFAINILDGNNLMYALFENGVYTFSSQARIMAERGTEAFTIEMASKLSSLVQFNKSQKSEYILDKAYYAGLTRDEIRRLQAYVDDTEVSVYAVENTGNIQENFSIDDDFLLSDYFYPASLFFEKKNDVNLLTSYKTALKPQRSFSIKNKWAIPPLVVVAVMVIGFTFFTIMNYNVDKALKKADKYINDPANVSEYSEAQQLDSALKIIQSQTSILDTNRKAMETYPVINSDKVYQALNLGNNITVGALSYDWTNGGLSITATAPNEFAAAAYVSELNGTGLFSKIEYEGYSLNEGSTSTVTNGSATTTLPNGQTVTTPKTETVTTPDSYGFSVVAYLKPGVTQQ</sequence>
<keyword evidence="2" id="KW-1133">Transmembrane helix</keyword>
<accession>A0A4V1GM27</accession>
<dbReference type="Gene3D" id="3.30.420.380">
    <property type="match status" value="1"/>
</dbReference>
<dbReference type="Proteomes" id="UP000218387">
    <property type="component" value="Chromosome"/>
</dbReference>
<keyword evidence="2" id="KW-0472">Membrane</keyword>
<keyword evidence="2" id="KW-0812">Transmembrane</keyword>
<proteinExistence type="predicted"/>
<gene>
    <name evidence="3" type="ORF">CPZ25_010965</name>
</gene>
<dbReference type="InterPro" id="IPR043129">
    <property type="entry name" value="ATPase_NBD"/>
</dbReference>
<evidence type="ECO:0000313" key="3">
    <source>
        <dbReference type="EMBL" id="QCT71826.1"/>
    </source>
</evidence>
<dbReference type="EMBL" id="CP029487">
    <property type="protein sequence ID" value="QCT71826.1"/>
    <property type="molecule type" value="Genomic_DNA"/>
</dbReference>
<feature type="transmembrane region" description="Helical" evidence="2">
    <location>
        <begin position="321"/>
        <end position="342"/>
    </location>
</feature>
<evidence type="ECO:0000313" key="4">
    <source>
        <dbReference type="Proteomes" id="UP000218387"/>
    </source>
</evidence>
<name>A0A4V1GM27_EUBML</name>
<protein>
    <recommendedName>
        <fullName evidence="5">Pilus assembly protein PilM</fullName>
    </recommendedName>
</protein>